<evidence type="ECO:0000313" key="2">
    <source>
        <dbReference type="EMBL" id="CAD11406.1"/>
    </source>
</evidence>
<evidence type="ECO:0000256" key="1">
    <source>
        <dbReference type="SAM" id="MobiDB-lite"/>
    </source>
</evidence>
<feature type="region of interest" description="Disordered" evidence="1">
    <location>
        <begin position="57"/>
        <end position="80"/>
    </location>
</feature>
<reference evidence="2" key="1">
    <citation type="submission" date="2001-02" db="EMBL/GenBank/DDBJ databases">
        <authorList>
            <person name="Schulte U."/>
            <person name="Aign V."/>
            <person name="Hoheisel J."/>
            <person name="Brandt P."/>
            <person name="Fartmann B."/>
            <person name="Holland R."/>
            <person name="Nyakatura G."/>
            <person name="Mewes H.W."/>
            <person name="Mannhaupt G."/>
        </authorList>
    </citation>
    <scope>NUCLEOTIDE SEQUENCE</scope>
</reference>
<protein>
    <submittedName>
        <fullName evidence="2">Uncharacterized protein B8L3.065</fullName>
    </submittedName>
</protein>
<organism evidence="2">
    <name type="scientific">Neurospora crassa</name>
    <dbReference type="NCBI Taxonomy" id="5141"/>
    <lineage>
        <taxon>Eukaryota</taxon>
        <taxon>Fungi</taxon>
        <taxon>Dikarya</taxon>
        <taxon>Ascomycota</taxon>
        <taxon>Pezizomycotina</taxon>
        <taxon>Sordariomycetes</taxon>
        <taxon>Sordariomycetidae</taxon>
        <taxon>Sordariales</taxon>
        <taxon>Sordariaceae</taxon>
        <taxon>Neurospora</taxon>
    </lineage>
</organism>
<feature type="compositionally biased region" description="Pro residues" evidence="1">
    <location>
        <begin position="59"/>
        <end position="75"/>
    </location>
</feature>
<dbReference type="AlphaFoldDB" id="Q96TZ6"/>
<proteinExistence type="predicted"/>
<reference evidence="2" key="2">
    <citation type="submission" date="2001-11" db="EMBL/GenBank/DDBJ databases">
        <authorList>
            <person name="German Neurospora genome project"/>
        </authorList>
    </citation>
    <scope>NUCLEOTIDE SEQUENCE</scope>
</reference>
<dbReference type="EMBL" id="AL513462">
    <property type="protein sequence ID" value="CAD11406.1"/>
    <property type="molecule type" value="Genomic_DNA"/>
</dbReference>
<feature type="region of interest" description="Disordered" evidence="1">
    <location>
        <begin position="1"/>
        <end position="26"/>
    </location>
</feature>
<accession>Q96TZ6</accession>
<sequence length="122" mass="13869">MVKAKPELHVQPSKLGGSSRRHRGETTTRRIWAIFGQPGKLTMYEFLKADIGTYNLYPHVPPQQEPRPPDPPTPDSRPLAWRHAASLELPGGSSLHLIGWPMNPFTDSFPQFAVFHFYHDDL</sequence>
<gene>
    <name evidence="2" type="primary">B8L3.065</name>
</gene>
<name>Q96TZ6_NEUCS</name>